<proteinExistence type="predicted"/>
<dbReference type="HOGENOM" id="CLU_133940_0_0_1"/>
<sequence>MAFKAFLLLLTCAMLGFTQVQGTEGDQKPPFDQFRSRLPVFRKHSDTGLSSFGCIVVRGLNDPNKTPFAAVDGFKEVSTGKMMVHRGDWIYFDADVDDYGNETIFREGDPSEMYLSNYRYSLYPQGSGNPISALYDDGDLNVKNSGFAVYTTVY</sequence>
<dbReference type="Proteomes" id="UP000053424">
    <property type="component" value="Unassembled WGS sequence"/>
</dbReference>
<dbReference type="AlphaFoldDB" id="A0A0C2XAR5"/>
<evidence type="ECO:0000256" key="1">
    <source>
        <dbReference type="SAM" id="SignalP"/>
    </source>
</evidence>
<gene>
    <name evidence="2" type="ORF">M413DRAFT_14741</name>
</gene>
<dbReference type="OrthoDB" id="3126671at2759"/>
<evidence type="ECO:0000313" key="3">
    <source>
        <dbReference type="Proteomes" id="UP000053424"/>
    </source>
</evidence>
<accession>A0A0C2XAR5</accession>
<reference evidence="2 3" key="1">
    <citation type="submission" date="2014-04" db="EMBL/GenBank/DDBJ databases">
        <authorList>
            <consortium name="DOE Joint Genome Institute"/>
            <person name="Kuo A."/>
            <person name="Gay G."/>
            <person name="Dore J."/>
            <person name="Kohler A."/>
            <person name="Nagy L.G."/>
            <person name="Floudas D."/>
            <person name="Copeland A."/>
            <person name="Barry K.W."/>
            <person name="Cichocki N."/>
            <person name="Veneault-Fourrey C."/>
            <person name="LaButti K."/>
            <person name="Lindquist E.A."/>
            <person name="Lipzen A."/>
            <person name="Lundell T."/>
            <person name="Morin E."/>
            <person name="Murat C."/>
            <person name="Sun H."/>
            <person name="Tunlid A."/>
            <person name="Henrissat B."/>
            <person name="Grigoriev I.V."/>
            <person name="Hibbett D.S."/>
            <person name="Martin F."/>
            <person name="Nordberg H.P."/>
            <person name="Cantor M.N."/>
            <person name="Hua S.X."/>
        </authorList>
    </citation>
    <scope>NUCLEOTIDE SEQUENCE [LARGE SCALE GENOMIC DNA]</scope>
    <source>
        <strain evidence="3">h7</strain>
    </source>
</reference>
<dbReference type="EMBL" id="KN831832">
    <property type="protein sequence ID" value="KIM35068.1"/>
    <property type="molecule type" value="Genomic_DNA"/>
</dbReference>
<name>A0A0C2XAR5_HEBCY</name>
<feature type="chain" id="PRO_5002170696" evidence="1">
    <location>
        <begin position="23"/>
        <end position="154"/>
    </location>
</feature>
<evidence type="ECO:0000313" key="2">
    <source>
        <dbReference type="EMBL" id="KIM35068.1"/>
    </source>
</evidence>
<reference evidence="3" key="2">
    <citation type="submission" date="2015-01" db="EMBL/GenBank/DDBJ databases">
        <title>Evolutionary Origins and Diversification of the Mycorrhizal Mutualists.</title>
        <authorList>
            <consortium name="DOE Joint Genome Institute"/>
            <consortium name="Mycorrhizal Genomics Consortium"/>
            <person name="Kohler A."/>
            <person name="Kuo A."/>
            <person name="Nagy L.G."/>
            <person name="Floudas D."/>
            <person name="Copeland A."/>
            <person name="Barry K.W."/>
            <person name="Cichocki N."/>
            <person name="Veneault-Fourrey C."/>
            <person name="LaButti K."/>
            <person name="Lindquist E.A."/>
            <person name="Lipzen A."/>
            <person name="Lundell T."/>
            <person name="Morin E."/>
            <person name="Murat C."/>
            <person name="Riley R."/>
            <person name="Ohm R."/>
            <person name="Sun H."/>
            <person name="Tunlid A."/>
            <person name="Henrissat B."/>
            <person name="Grigoriev I.V."/>
            <person name="Hibbett D.S."/>
            <person name="Martin F."/>
        </authorList>
    </citation>
    <scope>NUCLEOTIDE SEQUENCE [LARGE SCALE GENOMIC DNA]</scope>
    <source>
        <strain evidence="3">h7</strain>
    </source>
</reference>
<protein>
    <submittedName>
        <fullName evidence="2">Uncharacterized protein</fullName>
    </submittedName>
</protein>
<organism evidence="2 3">
    <name type="scientific">Hebeloma cylindrosporum</name>
    <dbReference type="NCBI Taxonomy" id="76867"/>
    <lineage>
        <taxon>Eukaryota</taxon>
        <taxon>Fungi</taxon>
        <taxon>Dikarya</taxon>
        <taxon>Basidiomycota</taxon>
        <taxon>Agaricomycotina</taxon>
        <taxon>Agaricomycetes</taxon>
        <taxon>Agaricomycetidae</taxon>
        <taxon>Agaricales</taxon>
        <taxon>Agaricineae</taxon>
        <taxon>Hymenogastraceae</taxon>
        <taxon>Hebeloma</taxon>
    </lineage>
</organism>
<feature type="signal peptide" evidence="1">
    <location>
        <begin position="1"/>
        <end position="22"/>
    </location>
</feature>
<keyword evidence="1" id="KW-0732">Signal</keyword>
<keyword evidence="3" id="KW-1185">Reference proteome</keyword>